<evidence type="ECO:0000256" key="1">
    <source>
        <dbReference type="ARBA" id="ARBA00004123"/>
    </source>
</evidence>
<evidence type="ECO:0000256" key="3">
    <source>
        <dbReference type="ARBA" id="ARBA00023015"/>
    </source>
</evidence>
<gene>
    <name evidence="6" type="primary">MED10</name>
    <name evidence="7" type="ORF">ABVK25_006221</name>
</gene>
<dbReference type="InterPro" id="IPR019145">
    <property type="entry name" value="Mediator_Med10"/>
</dbReference>
<evidence type="ECO:0000256" key="6">
    <source>
        <dbReference type="RuleBase" id="RU364146"/>
    </source>
</evidence>
<comment type="function">
    <text evidence="6">Component of the Mediator complex, a coactivator involved in the regulated transcription of nearly all RNA polymerase II-dependent genes. Mediator functions as a bridge to convey information from gene-specific regulatory proteins to the basal RNA polymerase II transcription machinery. Mediator is recruited to promoters by direct interactions with regulatory proteins and serves as a scaffold for the assembly of a functional preinitiation complex with RNA polymerase II and the general transcription factors.</text>
</comment>
<keyword evidence="4 6" id="KW-0804">Transcription</keyword>
<keyword evidence="6" id="KW-0010">Activator</keyword>
<dbReference type="EMBL" id="JBHFEH010000020">
    <property type="protein sequence ID" value="KAL2053568.1"/>
    <property type="molecule type" value="Genomic_DNA"/>
</dbReference>
<proteinExistence type="inferred from homology"/>
<evidence type="ECO:0000256" key="4">
    <source>
        <dbReference type="ARBA" id="ARBA00023163"/>
    </source>
</evidence>
<evidence type="ECO:0000256" key="5">
    <source>
        <dbReference type="ARBA" id="ARBA00023242"/>
    </source>
</evidence>
<name>A0ABR4B814_9LECA</name>
<protein>
    <recommendedName>
        <fullName evidence="6">Mediator of RNA polymerase II transcription subunit 10</fullName>
    </recommendedName>
    <alternativeName>
        <fullName evidence="6">Mediator complex subunit 10</fullName>
    </alternativeName>
</protein>
<keyword evidence="8" id="KW-1185">Reference proteome</keyword>
<keyword evidence="5 6" id="KW-0539">Nucleus</keyword>
<evidence type="ECO:0000313" key="7">
    <source>
        <dbReference type="EMBL" id="KAL2053568.1"/>
    </source>
</evidence>
<evidence type="ECO:0000313" key="8">
    <source>
        <dbReference type="Proteomes" id="UP001590951"/>
    </source>
</evidence>
<keyword evidence="3 6" id="KW-0805">Transcription regulation</keyword>
<comment type="subunit">
    <text evidence="6">Component of the Mediator complex.</text>
</comment>
<dbReference type="Pfam" id="PF09748">
    <property type="entry name" value="Med10"/>
    <property type="match status" value="1"/>
</dbReference>
<sequence>MAPMAAGSVDDCLKNVIQNLFEIQSNVHGYLGPETQQELVRNIVLNLIVTNSPTSLSALSRILLPPPHSPTPEIIDYIDQGRNPDIYTRELIEVVQRSNQFLKGKSEAFTGFRDCLADEIVRHLPEAEGKVKSILEGNGTGEEARVNGS</sequence>
<organism evidence="7 8">
    <name type="scientific">Lepraria finkii</name>
    <dbReference type="NCBI Taxonomy" id="1340010"/>
    <lineage>
        <taxon>Eukaryota</taxon>
        <taxon>Fungi</taxon>
        <taxon>Dikarya</taxon>
        <taxon>Ascomycota</taxon>
        <taxon>Pezizomycotina</taxon>
        <taxon>Lecanoromycetes</taxon>
        <taxon>OSLEUM clade</taxon>
        <taxon>Lecanoromycetidae</taxon>
        <taxon>Lecanorales</taxon>
        <taxon>Lecanorineae</taxon>
        <taxon>Stereocaulaceae</taxon>
        <taxon>Lepraria</taxon>
    </lineage>
</organism>
<comment type="similarity">
    <text evidence="2 6">Belongs to the Mediator complex subunit 10 family.</text>
</comment>
<comment type="caution">
    <text evidence="7">The sequence shown here is derived from an EMBL/GenBank/DDBJ whole genome shotgun (WGS) entry which is preliminary data.</text>
</comment>
<reference evidence="7 8" key="1">
    <citation type="submission" date="2024-09" db="EMBL/GenBank/DDBJ databases">
        <title>Rethinking Asexuality: The Enigmatic Case of Functional Sexual Genes in Lepraria (Stereocaulaceae).</title>
        <authorList>
            <person name="Doellman M."/>
            <person name="Sun Y."/>
            <person name="Barcenas-Pena A."/>
            <person name="Lumbsch H.T."/>
            <person name="Grewe F."/>
        </authorList>
    </citation>
    <scope>NUCLEOTIDE SEQUENCE [LARGE SCALE GENOMIC DNA]</scope>
    <source>
        <strain evidence="7 8">Grewe 0041</strain>
    </source>
</reference>
<dbReference type="Proteomes" id="UP001590951">
    <property type="component" value="Unassembled WGS sequence"/>
</dbReference>
<evidence type="ECO:0000256" key="2">
    <source>
        <dbReference type="ARBA" id="ARBA00005389"/>
    </source>
</evidence>
<accession>A0ABR4B814</accession>
<comment type="subcellular location">
    <subcellularLocation>
        <location evidence="1 6">Nucleus</location>
    </subcellularLocation>
</comment>